<comment type="caution">
    <text evidence="1">The sequence shown here is derived from an EMBL/GenBank/DDBJ whole genome shotgun (WGS) entry which is preliminary data.</text>
</comment>
<dbReference type="eggNOG" id="ENOG5032THV">
    <property type="taxonomic scope" value="Bacteria"/>
</dbReference>
<dbReference type="EMBL" id="ATNM01000147">
    <property type="protein sequence ID" value="EPR66345.1"/>
    <property type="molecule type" value="Genomic_DNA"/>
</dbReference>
<accession>S7V7W4</accession>
<dbReference type="AlphaFoldDB" id="S7V7W4"/>
<evidence type="ECO:0000313" key="1">
    <source>
        <dbReference type="EMBL" id="EPR66345.1"/>
    </source>
</evidence>
<name>S7V7W4_9BACT</name>
<sequence length="95" mass="10765">MHFLASDLLYKGLSPQQIHDAVVKAMKVAKSSKMNIREHFKPVFSSIDKEVISDCKLSRLGYGLVLMNAETNLSVVGEWQRKVLEKFLTTTSEHN</sequence>
<organism evidence="1 2">
    <name type="scientific">Cyclobacterium qasimii M12-11B</name>
    <dbReference type="NCBI Taxonomy" id="641524"/>
    <lineage>
        <taxon>Bacteria</taxon>
        <taxon>Pseudomonadati</taxon>
        <taxon>Bacteroidota</taxon>
        <taxon>Cytophagia</taxon>
        <taxon>Cytophagales</taxon>
        <taxon>Cyclobacteriaceae</taxon>
        <taxon>Cyclobacterium</taxon>
    </lineage>
</organism>
<reference evidence="1 2" key="1">
    <citation type="journal article" date="2013" name="Genome Announc.">
        <title>Draft Genome Sequence of Cyclobacterium qasimii Strain M12-11BT, Isolated from Arctic Marine Sediment.</title>
        <authorList>
            <person name="Shivaji S."/>
            <person name="Ara S."/>
            <person name="Singh A."/>
            <person name="Kumar Pinnaka A."/>
        </authorList>
    </citation>
    <scope>NUCLEOTIDE SEQUENCE [LARGE SCALE GENOMIC DNA]</scope>
    <source>
        <strain evidence="1 2">M12-11B</strain>
    </source>
</reference>
<protein>
    <submittedName>
        <fullName evidence="1">Uncharacterized protein</fullName>
    </submittedName>
</protein>
<proteinExistence type="predicted"/>
<dbReference type="Proteomes" id="UP000014974">
    <property type="component" value="Unassembled WGS sequence"/>
</dbReference>
<evidence type="ECO:0000313" key="2">
    <source>
        <dbReference type="Proteomes" id="UP000014974"/>
    </source>
</evidence>
<gene>
    <name evidence="1" type="ORF">ADICYQ_4479</name>
</gene>